<name>A0AAD1ZFT5_9LAMI</name>
<keyword evidence="2" id="KW-1185">Reference proteome</keyword>
<accession>A0AAD1ZFT5</accession>
<protein>
    <submittedName>
        <fullName evidence="1">Uncharacterized protein</fullName>
    </submittedName>
</protein>
<gene>
    <name evidence="1" type="ORF">FPE_LOCUS15959</name>
</gene>
<evidence type="ECO:0000313" key="1">
    <source>
        <dbReference type="EMBL" id="CAI9768529.1"/>
    </source>
</evidence>
<dbReference type="AlphaFoldDB" id="A0AAD1ZFT5"/>
<evidence type="ECO:0000313" key="2">
    <source>
        <dbReference type="Proteomes" id="UP000834106"/>
    </source>
</evidence>
<dbReference type="Proteomes" id="UP000834106">
    <property type="component" value="Chromosome 9"/>
</dbReference>
<organism evidence="1 2">
    <name type="scientific">Fraxinus pennsylvanica</name>
    <dbReference type="NCBI Taxonomy" id="56036"/>
    <lineage>
        <taxon>Eukaryota</taxon>
        <taxon>Viridiplantae</taxon>
        <taxon>Streptophyta</taxon>
        <taxon>Embryophyta</taxon>
        <taxon>Tracheophyta</taxon>
        <taxon>Spermatophyta</taxon>
        <taxon>Magnoliopsida</taxon>
        <taxon>eudicotyledons</taxon>
        <taxon>Gunneridae</taxon>
        <taxon>Pentapetalae</taxon>
        <taxon>asterids</taxon>
        <taxon>lamiids</taxon>
        <taxon>Lamiales</taxon>
        <taxon>Oleaceae</taxon>
        <taxon>Oleeae</taxon>
        <taxon>Fraxinus</taxon>
    </lineage>
</organism>
<dbReference type="EMBL" id="OU503044">
    <property type="protein sequence ID" value="CAI9768529.1"/>
    <property type="molecule type" value="Genomic_DNA"/>
</dbReference>
<sequence>MHKLFSQEHRPDPHTQVPSHLPCVICTLERSVLWPHIFNLSGPPRPHLQPVSLRMLPLPPNNLVSYNRPLPESRPPAPHNSSQSALQLLMDMDHQSPVHGRSTFASIQDVVTPFGSLELSDLETLGNVQCSLTSSVPTTDVVYLSDDD</sequence>
<reference evidence="1" key="1">
    <citation type="submission" date="2023-05" db="EMBL/GenBank/DDBJ databases">
        <authorList>
            <person name="Huff M."/>
        </authorList>
    </citation>
    <scope>NUCLEOTIDE SEQUENCE</scope>
</reference>
<proteinExistence type="predicted"/>